<keyword evidence="7" id="KW-0509">mRNA transport</keyword>
<gene>
    <name evidence="15" type="ORF">GOP47_0010387</name>
</gene>
<proteinExistence type="inferred from homology"/>
<comment type="subcellular location">
    <subcellularLocation>
        <location evidence="2">Cytoplasm</location>
    </subcellularLocation>
    <subcellularLocation>
        <location evidence="1">Nucleus</location>
    </subcellularLocation>
</comment>
<dbReference type="GO" id="GO:0000184">
    <property type="term" value="P:nuclear-transcribed mRNA catabolic process, nonsense-mediated decay"/>
    <property type="evidence" value="ECO:0007669"/>
    <property type="project" value="UniProtKB-KW"/>
</dbReference>
<dbReference type="GO" id="GO:0008380">
    <property type="term" value="P:RNA splicing"/>
    <property type="evidence" value="ECO:0007669"/>
    <property type="project" value="UniProtKB-KW"/>
</dbReference>
<reference evidence="15" key="1">
    <citation type="submission" date="2021-01" db="EMBL/GenBank/DDBJ databases">
        <title>Adiantum capillus-veneris genome.</title>
        <authorList>
            <person name="Fang Y."/>
            <person name="Liao Q."/>
        </authorList>
    </citation>
    <scope>NUCLEOTIDE SEQUENCE</scope>
    <source>
        <strain evidence="15">H3</strain>
        <tissue evidence="15">Leaf</tissue>
    </source>
</reference>
<feature type="region of interest" description="Disordered" evidence="13">
    <location>
        <begin position="318"/>
        <end position="370"/>
    </location>
</feature>
<name>A0A9D4ZIQ1_ADICA</name>
<evidence type="ECO:0000256" key="3">
    <source>
        <dbReference type="ARBA" id="ARBA00009548"/>
    </source>
</evidence>
<keyword evidence="5" id="KW-0963">Cytoplasm</keyword>
<sequence length="808" mass="88802">MAMKMLEATFIAIEGDAYEIEVVEYRNLWCKSSMQHLKRMSRGHSQHKHDSRGQRWLISDEGGKQELAPFLRDSSILYIIGEGRRLQLAIAQNAYDLGLHVRLNSNGRVLLMAAVEHTTVEHSNRAEDPSELGRDENLNYESDSDEGTSALALRRHVASDDEEDDDEANSGRRDDYYDEDLEHHEGGPPVDDDEEEEEEEEEEEYEDEGIGMAGRKETSEDYDDEEANEEASNHTREGTRKPQGSIPTGGNFEVSLEEKKDAEPFVVPTAGAFYMHDDRFRYNGLARPRRSAGGRKLWEAKDEKPWVHDRFEELKLHDEGFPAQGGRGRRGRGREGRVLARGKDGGHARGRERSFDNSLRSTRRPLGRGRGIRRAKMDDYEFRESRFMTNKVPPSWSHETKGSPSLMQNSASSQQITKPQDVTSKKLTISSVLKVSSPPFFPTGAALPPLSGIATGTSKKLQEKLIERNVQQVGRVANSSRVGMEREMMGFNAASTMRLPSNPEASTGLAPMSTNENAEAGLRRRGSSTLQQQLSKAEPGAITQQQQRIARAEVSVCTVDQSLPSQLSSRGAPPATQSLRVQSVSAPSPQTGRSAPLATQSMRVQPVQPQQQMQAVNQTYISSVQSMQSQALVSFPGKPAMDLRTTPTPLESNSGNGRGTQAGRGSVVYGSSSLTNGLRGAVQFAGQPQAGLGVPAVGVSLPGYANQPQFSFSNSSEVTWIPILASGASLGSNYNPPYLAVDGGSSAMYYTQQTSQASAFRTSLGDLNSSKMAAVTSNPLKPPQRTESDDPGQQRRRYSQMTFGDERR</sequence>
<dbReference type="GO" id="GO:0006417">
    <property type="term" value="P:regulation of translation"/>
    <property type="evidence" value="ECO:0007669"/>
    <property type="project" value="UniProtKB-KW"/>
</dbReference>
<evidence type="ECO:0000256" key="13">
    <source>
        <dbReference type="SAM" id="MobiDB-lite"/>
    </source>
</evidence>
<feature type="compositionally biased region" description="Polar residues" evidence="13">
    <location>
        <begin position="646"/>
        <end position="655"/>
    </location>
</feature>
<feature type="compositionally biased region" description="Polar residues" evidence="13">
    <location>
        <begin position="402"/>
        <end position="423"/>
    </location>
</feature>
<dbReference type="Pfam" id="PF09405">
    <property type="entry name" value="Btz"/>
    <property type="match status" value="1"/>
</dbReference>
<comment type="similarity">
    <text evidence="3">Belongs to the CASC3 family.</text>
</comment>
<evidence type="ECO:0000313" key="16">
    <source>
        <dbReference type="Proteomes" id="UP000886520"/>
    </source>
</evidence>
<dbReference type="PANTHER" id="PTHR46837:SF5">
    <property type="entry name" value="PROTEIN MLN51 HOMOLOG"/>
    <property type="match status" value="1"/>
</dbReference>
<evidence type="ECO:0000256" key="11">
    <source>
        <dbReference type="ARBA" id="ARBA00023187"/>
    </source>
</evidence>
<dbReference type="SMART" id="SM01044">
    <property type="entry name" value="Btz"/>
    <property type="match status" value="1"/>
</dbReference>
<dbReference type="InterPro" id="IPR018545">
    <property type="entry name" value="Btz_dom"/>
</dbReference>
<evidence type="ECO:0000256" key="9">
    <source>
        <dbReference type="ARBA" id="ARBA00022884"/>
    </source>
</evidence>
<keyword evidence="16" id="KW-1185">Reference proteome</keyword>
<feature type="region of interest" description="Disordered" evidence="13">
    <location>
        <begin position="771"/>
        <end position="808"/>
    </location>
</feature>
<dbReference type="EMBL" id="JABFUD020000010">
    <property type="protein sequence ID" value="KAI5074426.1"/>
    <property type="molecule type" value="Genomic_DNA"/>
</dbReference>
<organism evidence="15 16">
    <name type="scientific">Adiantum capillus-veneris</name>
    <name type="common">Maidenhair fern</name>
    <dbReference type="NCBI Taxonomy" id="13818"/>
    <lineage>
        <taxon>Eukaryota</taxon>
        <taxon>Viridiplantae</taxon>
        <taxon>Streptophyta</taxon>
        <taxon>Embryophyta</taxon>
        <taxon>Tracheophyta</taxon>
        <taxon>Polypodiopsida</taxon>
        <taxon>Polypodiidae</taxon>
        <taxon>Polypodiales</taxon>
        <taxon>Pteridineae</taxon>
        <taxon>Pteridaceae</taxon>
        <taxon>Vittarioideae</taxon>
        <taxon>Adiantum</taxon>
    </lineage>
</organism>
<protein>
    <recommendedName>
        <fullName evidence="14">Btz domain-containing protein</fullName>
    </recommendedName>
</protein>
<evidence type="ECO:0000259" key="14">
    <source>
        <dbReference type="SMART" id="SM01044"/>
    </source>
</evidence>
<keyword evidence="4" id="KW-0813">Transport</keyword>
<feature type="compositionally biased region" description="Acidic residues" evidence="13">
    <location>
        <begin position="220"/>
        <end position="229"/>
    </location>
</feature>
<feature type="region of interest" description="Disordered" evidence="13">
    <location>
        <begin position="519"/>
        <end position="542"/>
    </location>
</feature>
<evidence type="ECO:0000256" key="10">
    <source>
        <dbReference type="ARBA" id="ARBA00023161"/>
    </source>
</evidence>
<evidence type="ECO:0000256" key="8">
    <source>
        <dbReference type="ARBA" id="ARBA00022845"/>
    </source>
</evidence>
<evidence type="ECO:0000256" key="6">
    <source>
        <dbReference type="ARBA" id="ARBA00022664"/>
    </source>
</evidence>
<dbReference type="GO" id="GO:0006397">
    <property type="term" value="P:mRNA processing"/>
    <property type="evidence" value="ECO:0007669"/>
    <property type="project" value="UniProtKB-KW"/>
</dbReference>
<feature type="region of interest" description="Disordered" evidence="13">
    <location>
        <begin position="120"/>
        <end position="252"/>
    </location>
</feature>
<feature type="compositionally biased region" description="Basic and acidic residues" evidence="13">
    <location>
        <begin position="231"/>
        <end position="240"/>
    </location>
</feature>
<keyword evidence="6" id="KW-0507">mRNA processing</keyword>
<keyword evidence="8" id="KW-0810">Translation regulation</keyword>
<accession>A0A9D4ZIQ1</accession>
<dbReference type="InterPro" id="IPR044796">
    <property type="entry name" value="MLN51_plant"/>
</dbReference>
<keyword evidence="12" id="KW-0539">Nucleus</keyword>
<dbReference type="Proteomes" id="UP000886520">
    <property type="component" value="Chromosome 10"/>
</dbReference>
<dbReference type="GO" id="GO:0035145">
    <property type="term" value="C:exon-exon junction complex"/>
    <property type="evidence" value="ECO:0007669"/>
    <property type="project" value="InterPro"/>
</dbReference>
<keyword evidence="11" id="KW-0508">mRNA splicing</keyword>
<comment type="caution">
    <text evidence="15">The sequence shown here is derived from an EMBL/GenBank/DDBJ whole genome shotgun (WGS) entry which is preliminary data.</text>
</comment>
<dbReference type="OrthoDB" id="660348at2759"/>
<feature type="compositionally biased region" description="Basic residues" evidence="13">
    <location>
        <begin position="361"/>
        <end position="370"/>
    </location>
</feature>
<keyword evidence="10" id="KW-0866">Nonsense-mediated mRNA decay</keyword>
<feature type="region of interest" description="Disordered" evidence="13">
    <location>
        <begin position="391"/>
        <end position="423"/>
    </location>
</feature>
<feature type="compositionally biased region" description="Basic and acidic residues" evidence="13">
    <location>
        <begin position="333"/>
        <end position="355"/>
    </location>
</feature>
<evidence type="ECO:0000256" key="1">
    <source>
        <dbReference type="ARBA" id="ARBA00004123"/>
    </source>
</evidence>
<evidence type="ECO:0000256" key="7">
    <source>
        <dbReference type="ARBA" id="ARBA00022816"/>
    </source>
</evidence>
<feature type="region of interest" description="Disordered" evidence="13">
    <location>
        <begin position="563"/>
        <end position="601"/>
    </location>
</feature>
<dbReference type="GO" id="GO:0005737">
    <property type="term" value="C:cytoplasm"/>
    <property type="evidence" value="ECO:0007669"/>
    <property type="project" value="UniProtKB-SubCell"/>
</dbReference>
<feature type="compositionally biased region" description="Acidic residues" evidence="13">
    <location>
        <begin position="190"/>
        <end position="209"/>
    </location>
</feature>
<evidence type="ECO:0000313" key="15">
    <source>
        <dbReference type="EMBL" id="KAI5074426.1"/>
    </source>
</evidence>
<evidence type="ECO:0000256" key="5">
    <source>
        <dbReference type="ARBA" id="ARBA00022490"/>
    </source>
</evidence>
<feature type="compositionally biased region" description="Basic and acidic residues" evidence="13">
    <location>
        <begin position="169"/>
        <end position="186"/>
    </location>
</feature>
<feature type="compositionally biased region" description="Basic and acidic residues" evidence="13">
    <location>
        <begin position="120"/>
        <end position="137"/>
    </location>
</feature>
<evidence type="ECO:0000256" key="2">
    <source>
        <dbReference type="ARBA" id="ARBA00004496"/>
    </source>
</evidence>
<keyword evidence="9" id="KW-0694">RNA-binding</keyword>
<dbReference type="AlphaFoldDB" id="A0A9D4ZIQ1"/>
<feature type="domain" description="Btz" evidence="14">
    <location>
        <begin position="225"/>
        <end position="333"/>
    </location>
</feature>
<evidence type="ECO:0000256" key="4">
    <source>
        <dbReference type="ARBA" id="ARBA00022448"/>
    </source>
</evidence>
<feature type="compositionally biased region" description="Polar residues" evidence="13">
    <location>
        <begin position="563"/>
        <end position="599"/>
    </location>
</feature>
<evidence type="ECO:0000256" key="12">
    <source>
        <dbReference type="ARBA" id="ARBA00023242"/>
    </source>
</evidence>
<dbReference type="GO" id="GO:0051028">
    <property type="term" value="P:mRNA transport"/>
    <property type="evidence" value="ECO:0007669"/>
    <property type="project" value="UniProtKB-KW"/>
</dbReference>
<dbReference type="GO" id="GO:0003729">
    <property type="term" value="F:mRNA binding"/>
    <property type="evidence" value="ECO:0007669"/>
    <property type="project" value="InterPro"/>
</dbReference>
<feature type="region of interest" description="Disordered" evidence="13">
    <location>
        <begin position="646"/>
        <end position="665"/>
    </location>
</feature>
<dbReference type="PANTHER" id="PTHR46837">
    <property type="entry name" value="PROTEIN MLN51 HOMOLOG"/>
    <property type="match status" value="1"/>
</dbReference>